<evidence type="ECO:0000259" key="1">
    <source>
        <dbReference type="Pfam" id="PF18347"/>
    </source>
</evidence>
<dbReference type="Gene3D" id="2.30.30.730">
    <property type="match status" value="1"/>
</dbReference>
<dbReference type="InterPro" id="IPR041218">
    <property type="entry name" value="DUF5606"/>
</dbReference>
<dbReference type="InterPro" id="IPR049281">
    <property type="entry name" value="BVU_3817-like_C_sf"/>
</dbReference>
<dbReference type="Pfam" id="PF21186">
    <property type="entry name" value="DUF6852"/>
    <property type="match status" value="1"/>
</dbReference>
<dbReference type="Proteomes" id="UP000703295">
    <property type="component" value="Unassembled WGS sequence"/>
</dbReference>
<evidence type="ECO:0000259" key="2">
    <source>
        <dbReference type="Pfam" id="PF21186"/>
    </source>
</evidence>
<dbReference type="Gene3D" id="1.10.10.1650">
    <property type="match status" value="1"/>
</dbReference>
<evidence type="ECO:0000313" key="4">
    <source>
        <dbReference type="Proteomes" id="UP000703295"/>
    </source>
</evidence>
<comment type="caution">
    <text evidence="3">The sequence shown here is derived from an EMBL/GenBank/DDBJ whole genome shotgun (WGS) entry which is preliminary data.</text>
</comment>
<gene>
    <name evidence="3" type="ORF">H6A31_07245</name>
</gene>
<sequence length="137" mass="15248">MLKTILAISGKPGLYKLISQAKNMLIVETVSAEKKRVPVYASDKVISLGDIAMYTDAEEVPLGEVLESVKKKENGNVTALDYKKASADELHAFMAEVLPNYDRDRVHTSDIKKLIQWYNLLVSNGETDFVETEKAAE</sequence>
<dbReference type="InterPro" id="IPR049282">
    <property type="entry name" value="BVU_3817_N_sf"/>
</dbReference>
<proteinExistence type="predicted"/>
<dbReference type="EMBL" id="JACJJW010000015">
    <property type="protein sequence ID" value="MBM6758473.1"/>
    <property type="molecule type" value="Genomic_DNA"/>
</dbReference>
<feature type="domain" description="DUF6852" evidence="2">
    <location>
        <begin position="51"/>
        <end position="121"/>
    </location>
</feature>
<evidence type="ECO:0000313" key="3">
    <source>
        <dbReference type="EMBL" id="MBM6758473.1"/>
    </source>
</evidence>
<dbReference type="InterPro" id="IPR049280">
    <property type="entry name" value="DUF6852"/>
</dbReference>
<dbReference type="Pfam" id="PF18347">
    <property type="entry name" value="DUF5606"/>
    <property type="match status" value="1"/>
</dbReference>
<protein>
    <submittedName>
        <fullName evidence="3">DUF5606 domain-containing protein</fullName>
    </submittedName>
</protein>
<accession>A0ABS2EV84</accession>
<name>A0ABS2EV84_9BACE</name>
<dbReference type="RefSeq" id="WP_204475655.1">
    <property type="nucleotide sequence ID" value="NZ_JACJJW010000015.1"/>
</dbReference>
<feature type="domain" description="DUF5606" evidence="1">
    <location>
        <begin position="2"/>
        <end position="48"/>
    </location>
</feature>
<keyword evidence="4" id="KW-1185">Reference proteome</keyword>
<reference evidence="3 4" key="1">
    <citation type="journal article" date="2021" name="Sci. Rep.">
        <title>The distribution of antibiotic resistance genes in chicken gut microbiota commensals.</title>
        <authorList>
            <person name="Juricova H."/>
            <person name="Matiasovicova J."/>
            <person name="Kubasova T."/>
            <person name="Cejkova D."/>
            <person name="Rychlik I."/>
        </authorList>
    </citation>
    <scope>NUCLEOTIDE SEQUENCE [LARGE SCALE GENOMIC DNA]</scope>
    <source>
        <strain evidence="3 4">An801</strain>
    </source>
</reference>
<organism evidence="3 4">
    <name type="scientific">Bacteroides mediterraneensis</name>
    <dbReference type="NCBI Taxonomy" id="1841856"/>
    <lineage>
        <taxon>Bacteria</taxon>
        <taxon>Pseudomonadati</taxon>
        <taxon>Bacteroidota</taxon>
        <taxon>Bacteroidia</taxon>
        <taxon>Bacteroidales</taxon>
        <taxon>Bacteroidaceae</taxon>
        <taxon>Bacteroides</taxon>
    </lineage>
</organism>